<accession>A0AAV7QAK2</accession>
<evidence type="ECO:0000313" key="2">
    <source>
        <dbReference type="Proteomes" id="UP001066276"/>
    </source>
</evidence>
<name>A0AAV7QAK2_PLEWA</name>
<comment type="caution">
    <text evidence="1">The sequence shown here is derived from an EMBL/GenBank/DDBJ whole genome shotgun (WGS) entry which is preliminary data.</text>
</comment>
<keyword evidence="2" id="KW-1185">Reference proteome</keyword>
<evidence type="ECO:0000313" key="1">
    <source>
        <dbReference type="EMBL" id="KAJ1136451.1"/>
    </source>
</evidence>
<dbReference type="Proteomes" id="UP001066276">
    <property type="component" value="Chromosome 6"/>
</dbReference>
<dbReference type="AlphaFoldDB" id="A0AAV7QAK2"/>
<organism evidence="1 2">
    <name type="scientific">Pleurodeles waltl</name>
    <name type="common">Iberian ribbed newt</name>
    <dbReference type="NCBI Taxonomy" id="8319"/>
    <lineage>
        <taxon>Eukaryota</taxon>
        <taxon>Metazoa</taxon>
        <taxon>Chordata</taxon>
        <taxon>Craniata</taxon>
        <taxon>Vertebrata</taxon>
        <taxon>Euteleostomi</taxon>
        <taxon>Amphibia</taxon>
        <taxon>Batrachia</taxon>
        <taxon>Caudata</taxon>
        <taxon>Salamandroidea</taxon>
        <taxon>Salamandridae</taxon>
        <taxon>Pleurodelinae</taxon>
        <taxon>Pleurodeles</taxon>
    </lineage>
</organism>
<proteinExistence type="predicted"/>
<protein>
    <submittedName>
        <fullName evidence="1">Uncharacterized protein</fullName>
    </submittedName>
</protein>
<sequence length="77" mass="8360">MAEPAVPARHNRIAVHVDDLLLFLQDTAGELEGASVMLVHFGPMLGLRRAYLTPGLIACPEIDSPPDPPERAQSQDM</sequence>
<dbReference type="EMBL" id="JANPWB010000010">
    <property type="protein sequence ID" value="KAJ1136451.1"/>
    <property type="molecule type" value="Genomic_DNA"/>
</dbReference>
<gene>
    <name evidence="1" type="ORF">NDU88_002868</name>
</gene>
<reference evidence="1" key="1">
    <citation type="journal article" date="2022" name="bioRxiv">
        <title>Sequencing and chromosome-scale assembly of the giantPleurodeles waltlgenome.</title>
        <authorList>
            <person name="Brown T."/>
            <person name="Elewa A."/>
            <person name="Iarovenko S."/>
            <person name="Subramanian E."/>
            <person name="Araus A.J."/>
            <person name="Petzold A."/>
            <person name="Susuki M."/>
            <person name="Suzuki K.-i.T."/>
            <person name="Hayashi T."/>
            <person name="Toyoda A."/>
            <person name="Oliveira C."/>
            <person name="Osipova E."/>
            <person name="Leigh N.D."/>
            <person name="Simon A."/>
            <person name="Yun M.H."/>
        </authorList>
    </citation>
    <scope>NUCLEOTIDE SEQUENCE</scope>
    <source>
        <strain evidence="1">20211129_DDA</strain>
        <tissue evidence="1">Liver</tissue>
    </source>
</reference>